<keyword evidence="2" id="KW-1185">Reference proteome</keyword>
<sequence length="164" mass="18503">MSASVPFHPPHSPDAVRTSTTTLNQLSGMNDFCTVSNNHTLVGTSQSNLLSLDHVTTTNKTVNTKPNRRFHRHGLPLSCPKSHNTNTVINLSHHALTDTQTDVLSKNLNFCPTPKNVNYVELSKDVHSFTLRLRLAEFFYDEETDLKENETILLMTKIMRILMT</sequence>
<evidence type="ECO:0000313" key="2">
    <source>
        <dbReference type="Proteomes" id="UP000762676"/>
    </source>
</evidence>
<protein>
    <submittedName>
        <fullName evidence="1">Flagellar protein FliL</fullName>
    </submittedName>
</protein>
<dbReference type="EMBL" id="BMAT01010982">
    <property type="protein sequence ID" value="GFR64302.1"/>
    <property type="molecule type" value="Genomic_DNA"/>
</dbReference>
<keyword evidence="1" id="KW-0282">Flagellum</keyword>
<dbReference type="AlphaFoldDB" id="A0AAV4ETE4"/>
<keyword evidence="1" id="KW-0969">Cilium</keyword>
<comment type="caution">
    <text evidence="1">The sequence shown here is derived from an EMBL/GenBank/DDBJ whole genome shotgun (WGS) entry which is preliminary data.</text>
</comment>
<evidence type="ECO:0000313" key="1">
    <source>
        <dbReference type="EMBL" id="GFR64302.1"/>
    </source>
</evidence>
<keyword evidence="1" id="KW-0966">Cell projection</keyword>
<name>A0AAV4ETE4_9GAST</name>
<reference evidence="1 2" key="1">
    <citation type="journal article" date="2021" name="Elife">
        <title>Chloroplast acquisition without the gene transfer in kleptoplastic sea slugs, Plakobranchus ocellatus.</title>
        <authorList>
            <person name="Maeda T."/>
            <person name="Takahashi S."/>
            <person name="Yoshida T."/>
            <person name="Shimamura S."/>
            <person name="Takaki Y."/>
            <person name="Nagai Y."/>
            <person name="Toyoda A."/>
            <person name="Suzuki Y."/>
            <person name="Arimoto A."/>
            <person name="Ishii H."/>
            <person name="Satoh N."/>
            <person name="Nishiyama T."/>
            <person name="Hasebe M."/>
            <person name="Maruyama T."/>
            <person name="Minagawa J."/>
            <person name="Obokata J."/>
            <person name="Shigenobu S."/>
        </authorList>
    </citation>
    <scope>NUCLEOTIDE SEQUENCE [LARGE SCALE GENOMIC DNA]</scope>
</reference>
<accession>A0AAV4ETE4</accession>
<proteinExistence type="predicted"/>
<gene>
    <name evidence="1" type="ORF">ElyMa_005503100</name>
</gene>
<organism evidence="1 2">
    <name type="scientific">Elysia marginata</name>
    <dbReference type="NCBI Taxonomy" id="1093978"/>
    <lineage>
        <taxon>Eukaryota</taxon>
        <taxon>Metazoa</taxon>
        <taxon>Spiralia</taxon>
        <taxon>Lophotrochozoa</taxon>
        <taxon>Mollusca</taxon>
        <taxon>Gastropoda</taxon>
        <taxon>Heterobranchia</taxon>
        <taxon>Euthyneura</taxon>
        <taxon>Panpulmonata</taxon>
        <taxon>Sacoglossa</taxon>
        <taxon>Placobranchoidea</taxon>
        <taxon>Plakobranchidae</taxon>
        <taxon>Elysia</taxon>
    </lineage>
</organism>
<dbReference type="Proteomes" id="UP000762676">
    <property type="component" value="Unassembled WGS sequence"/>
</dbReference>